<evidence type="ECO:0000313" key="2">
    <source>
        <dbReference type="EMBL" id="PIC22443.1"/>
    </source>
</evidence>
<evidence type="ECO:0008006" key="4">
    <source>
        <dbReference type="Google" id="ProtNLM"/>
    </source>
</evidence>
<dbReference type="EMBL" id="PDUG01000005">
    <property type="protein sequence ID" value="PIC22443.1"/>
    <property type="molecule type" value="Genomic_DNA"/>
</dbReference>
<protein>
    <recommendedName>
        <fullName evidence="4">Glycosyltransferase family 92 protein</fullName>
    </recommendedName>
</protein>
<feature type="transmembrane region" description="Helical" evidence="1">
    <location>
        <begin position="15"/>
        <end position="36"/>
    </location>
</feature>
<name>A0A2G5T5I1_9PELO</name>
<dbReference type="AlphaFoldDB" id="A0A2G5T5I1"/>
<keyword evidence="1" id="KW-0812">Transmembrane</keyword>
<reference evidence="3" key="1">
    <citation type="submission" date="2017-10" db="EMBL/GenBank/DDBJ databases">
        <title>Rapid genome shrinkage in a self-fertile nematode reveals novel sperm competition proteins.</title>
        <authorList>
            <person name="Yin D."/>
            <person name="Schwarz E.M."/>
            <person name="Thomas C.G."/>
            <person name="Felde R.L."/>
            <person name="Korf I.F."/>
            <person name="Cutter A.D."/>
            <person name="Schartner C.M."/>
            <person name="Ralston E.J."/>
            <person name="Meyer B.J."/>
            <person name="Haag E.S."/>
        </authorList>
    </citation>
    <scope>NUCLEOTIDE SEQUENCE [LARGE SCALE GENOMIC DNA]</scope>
    <source>
        <strain evidence="3">JU1422</strain>
    </source>
</reference>
<evidence type="ECO:0000313" key="3">
    <source>
        <dbReference type="Proteomes" id="UP000230233"/>
    </source>
</evidence>
<comment type="caution">
    <text evidence="2">The sequence shown here is derived from an EMBL/GenBank/DDBJ whole genome shotgun (WGS) entry which is preliminary data.</text>
</comment>
<organism evidence="2 3">
    <name type="scientific">Caenorhabditis nigoni</name>
    <dbReference type="NCBI Taxonomy" id="1611254"/>
    <lineage>
        <taxon>Eukaryota</taxon>
        <taxon>Metazoa</taxon>
        <taxon>Ecdysozoa</taxon>
        <taxon>Nematoda</taxon>
        <taxon>Chromadorea</taxon>
        <taxon>Rhabditida</taxon>
        <taxon>Rhabditina</taxon>
        <taxon>Rhabditomorpha</taxon>
        <taxon>Rhabditoidea</taxon>
        <taxon>Rhabditidae</taxon>
        <taxon>Peloderinae</taxon>
        <taxon>Caenorhabditis</taxon>
    </lineage>
</organism>
<proteinExistence type="predicted"/>
<gene>
    <name evidence="2" type="primary">Cnig_chr_V.g16504</name>
    <name evidence="2" type="ORF">B9Z55_016504</name>
</gene>
<keyword evidence="1" id="KW-1133">Transmembrane helix</keyword>
<accession>A0A2G5T5I1</accession>
<sequence>MITITKERRRSHKSASVLILFTVLFITILLCFTFTIQVTNDLSDGDDDFLESAGDKLYLKVITKIKGEIIFCSAECPIDGWNAVETNKVPFEDFEVIQKWDDRRQRKTTFRPTILNALLFDDYLMVLVETKQSAGRHVVCRYFDCLRREIPSQFESKVYPESVVYCPRRIGVHYMSITGNVLEKPPRPIAIQNSSTKYLQSAREIASSRVGNLKN</sequence>
<dbReference type="Proteomes" id="UP000230233">
    <property type="component" value="Chromosome V"/>
</dbReference>
<keyword evidence="3" id="KW-1185">Reference proteome</keyword>
<keyword evidence="1" id="KW-0472">Membrane</keyword>
<evidence type="ECO:0000256" key="1">
    <source>
        <dbReference type="SAM" id="Phobius"/>
    </source>
</evidence>
<dbReference type="OrthoDB" id="5854480at2759"/>